<gene>
    <name evidence="4" type="ORF">HNQ40_000783</name>
</gene>
<evidence type="ECO:0000256" key="3">
    <source>
        <dbReference type="SAM" id="SignalP"/>
    </source>
</evidence>
<feature type="region of interest" description="Disordered" evidence="1">
    <location>
        <begin position="31"/>
        <end position="71"/>
    </location>
</feature>
<keyword evidence="2" id="KW-0812">Transmembrane</keyword>
<dbReference type="EMBL" id="JACHGY010000001">
    <property type="protein sequence ID" value="MBB6428977.1"/>
    <property type="molecule type" value="Genomic_DNA"/>
</dbReference>
<evidence type="ECO:0000256" key="1">
    <source>
        <dbReference type="SAM" id="MobiDB-lite"/>
    </source>
</evidence>
<keyword evidence="2" id="KW-1133">Transmembrane helix</keyword>
<organism evidence="4 5">
    <name type="scientific">Algisphaera agarilytica</name>
    <dbReference type="NCBI Taxonomy" id="1385975"/>
    <lineage>
        <taxon>Bacteria</taxon>
        <taxon>Pseudomonadati</taxon>
        <taxon>Planctomycetota</taxon>
        <taxon>Phycisphaerae</taxon>
        <taxon>Phycisphaerales</taxon>
        <taxon>Phycisphaeraceae</taxon>
        <taxon>Algisphaera</taxon>
    </lineage>
</organism>
<evidence type="ECO:0000313" key="5">
    <source>
        <dbReference type="Proteomes" id="UP000541810"/>
    </source>
</evidence>
<protein>
    <submittedName>
        <fullName evidence="4">Uncharacterized protein</fullName>
    </submittedName>
</protein>
<feature type="chain" id="PRO_5031573875" evidence="3">
    <location>
        <begin position="22"/>
        <end position="465"/>
    </location>
</feature>
<keyword evidence="5" id="KW-1185">Reference proteome</keyword>
<evidence type="ECO:0000256" key="2">
    <source>
        <dbReference type="SAM" id="Phobius"/>
    </source>
</evidence>
<evidence type="ECO:0000313" key="4">
    <source>
        <dbReference type="EMBL" id="MBB6428977.1"/>
    </source>
</evidence>
<dbReference type="RefSeq" id="WP_184676579.1">
    <property type="nucleotide sequence ID" value="NZ_JACHGY010000001.1"/>
</dbReference>
<dbReference type="AlphaFoldDB" id="A0A7X0H4P3"/>
<sequence length="465" mass="51554">MNTLMRMNLRLLQRLAPSLFAACLVVGCKTAPPEPEPEPLPEPPPSVPLGELPETAPEPPPPDVALGGQDAQSKDYTPAQMQATVRNFADHYRQSMASALDRIIIESDDPELIRRAHAAKINGVTAMYDIAVDPIPASAMLNGLVLVSLQAKFLRANGEQYLGEYYPLLQITADRLQEEAFRIAARAMTEQQRIDLRATIDQWAAANPDERNFWYIRLDDLPGISEDPNYLKSFTSLPGSFLRFVNPLSGTNKSVTDAQILAERMSWLAPRLMILAQWRAEAIVYNSIANTRLNEVVDLGNRITTVAEELPNNISDQREALFDDLEANEELMNNLLTRSESMTNEATELVTTVNSLAERIESIMAASREASDKKHERYPDLPPPRPFDITEYTEALNELNKVVTDANTLLLNADTAASPKAIDDRLAVVETSVRNLIFTAAAALLVVGLLLILAVKFIPRRQSSK</sequence>
<comment type="caution">
    <text evidence="4">The sequence shown here is derived from an EMBL/GenBank/DDBJ whole genome shotgun (WGS) entry which is preliminary data.</text>
</comment>
<name>A0A7X0H4P3_9BACT</name>
<feature type="transmembrane region" description="Helical" evidence="2">
    <location>
        <begin position="436"/>
        <end position="458"/>
    </location>
</feature>
<reference evidence="4 5" key="1">
    <citation type="submission" date="2020-08" db="EMBL/GenBank/DDBJ databases">
        <title>Genomic Encyclopedia of Type Strains, Phase IV (KMG-IV): sequencing the most valuable type-strain genomes for metagenomic binning, comparative biology and taxonomic classification.</title>
        <authorList>
            <person name="Goeker M."/>
        </authorList>
    </citation>
    <scope>NUCLEOTIDE SEQUENCE [LARGE SCALE GENOMIC DNA]</scope>
    <source>
        <strain evidence="4 5">DSM 103725</strain>
    </source>
</reference>
<accession>A0A7X0H4P3</accession>
<feature type="compositionally biased region" description="Pro residues" evidence="1">
    <location>
        <begin position="32"/>
        <end position="47"/>
    </location>
</feature>
<keyword evidence="2" id="KW-0472">Membrane</keyword>
<dbReference type="Proteomes" id="UP000541810">
    <property type="component" value="Unassembled WGS sequence"/>
</dbReference>
<proteinExistence type="predicted"/>
<feature type="signal peptide" evidence="3">
    <location>
        <begin position="1"/>
        <end position="21"/>
    </location>
</feature>
<keyword evidence="3" id="KW-0732">Signal</keyword>
<dbReference type="PROSITE" id="PS51257">
    <property type="entry name" value="PROKAR_LIPOPROTEIN"/>
    <property type="match status" value="1"/>
</dbReference>